<comment type="similarity">
    <text evidence="1">Belongs to the Luc7 family.</text>
</comment>
<dbReference type="EMBL" id="KK121469">
    <property type="protein sequence ID" value="KFM80525.1"/>
    <property type="molecule type" value="Genomic_DNA"/>
</dbReference>
<dbReference type="GO" id="GO:0003729">
    <property type="term" value="F:mRNA binding"/>
    <property type="evidence" value="ECO:0007669"/>
    <property type="project" value="InterPro"/>
</dbReference>
<evidence type="ECO:0000256" key="1">
    <source>
        <dbReference type="ARBA" id="ARBA00005655"/>
    </source>
</evidence>
<keyword evidence="5" id="KW-1185">Reference proteome</keyword>
<evidence type="ECO:0000256" key="2">
    <source>
        <dbReference type="SAM" id="Coils"/>
    </source>
</evidence>
<dbReference type="OMA" id="CEVCSSY"/>
<feature type="compositionally biased region" description="Basic residues" evidence="3">
    <location>
        <begin position="255"/>
        <end position="280"/>
    </location>
</feature>
<reference evidence="4 5" key="1">
    <citation type="submission" date="2013-11" db="EMBL/GenBank/DDBJ databases">
        <title>Genome sequencing of Stegodyphus mimosarum.</title>
        <authorList>
            <person name="Bechsgaard J."/>
        </authorList>
    </citation>
    <scope>NUCLEOTIDE SEQUENCE [LARGE SCALE GENOMIC DNA]</scope>
</reference>
<gene>
    <name evidence="4" type="ORF">X975_26877</name>
</gene>
<feature type="region of interest" description="Disordered" evidence="3">
    <location>
        <begin position="244"/>
        <end position="311"/>
    </location>
</feature>
<dbReference type="Pfam" id="PF03194">
    <property type="entry name" value="LUC7"/>
    <property type="match status" value="1"/>
</dbReference>
<dbReference type="OrthoDB" id="153872at2759"/>
<feature type="non-terminal residue" evidence="4">
    <location>
        <position position="311"/>
    </location>
</feature>
<feature type="coiled-coil region" evidence="2">
    <location>
        <begin position="127"/>
        <end position="173"/>
    </location>
</feature>
<sequence>MTAHDQMRRMLDELMGSSRNGEDSRKKTLHFSSHRVCKSFLLNCCPHEILAATRHDLGVCPKIHDVALRADFENSARKEQYTFHLEALKQLRNFVADSERRTQSAKIRLAETQEMLNAQEAARLEKIRQIDEEIHETLLEAEKLGAEGDVENSLKTMETVEALKQKKAAAEEEHWNVTPASITQQQKLRVCEVCSSYLGVHDNDKRLADHFNGKLHLGFITIREKLQELEALVGEKHITKSIENEFENVQESNRSRKRRSSSHSPRRRHKHNKHHRSRSRERKDESRHHSKGREKESHSHHTKDRHRSSNR</sequence>
<proteinExistence type="inferred from homology"/>
<feature type="compositionally biased region" description="Basic and acidic residues" evidence="3">
    <location>
        <begin position="281"/>
        <end position="299"/>
    </location>
</feature>
<evidence type="ECO:0000313" key="5">
    <source>
        <dbReference type="Proteomes" id="UP000054359"/>
    </source>
</evidence>
<dbReference type="InterPro" id="IPR004882">
    <property type="entry name" value="Luc7-rel"/>
</dbReference>
<evidence type="ECO:0000256" key="3">
    <source>
        <dbReference type="SAM" id="MobiDB-lite"/>
    </source>
</evidence>
<evidence type="ECO:0000313" key="4">
    <source>
        <dbReference type="EMBL" id="KFM80525.1"/>
    </source>
</evidence>
<dbReference type="STRING" id="407821.A0A087UT36"/>
<dbReference type="Proteomes" id="UP000054359">
    <property type="component" value="Unassembled WGS sequence"/>
</dbReference>
<dbReference type="GO" id="GO:0005685">
    <property type="term" value="C:U1 snRNP"/>
    <property type="evidence" value="ECO:0007669"/>
    <property type="project" value="InterPro"/>
</dbReference>
<dbReference type="PANTHER" id="PTHR12375">
    <property type="entry name" value="RNA-BINDING PROTEIN LUC7-RELATED"/>
    <property type="match status" value="1"/>
</dbReference>
<name>A0A087UT36_STEMI</name>
<organism evidence="4 5">
    <name type="scientific">Stegodyphus mimosarum</name>
    <name type="common">African social velvet spider</name>
    <dbReference type="NCBI Taxonomy" id="407821"/>
    <lineage>
        <taxon>Eukaryota</taxon>
        <taxon>Metazoa</taxon>
        <taxon>Ecdysozoa</taxon>
        <taxon>Arthropoda</taxon>
        <taxon>Chelicerata</taxon>
        <taxon>Arachnida</taxon>
        <taxon>Araneae</taxon>
        <taxon>Araneomorphae</taxon>
        <taxon>Entelegynae</taxon>
        <taxon>Eresoidea</taxon>
        <taxon>Eresidae</taxon>
        <taxon>Stegodyphus</taxon>
    </lineage>
</organism>
<accession>A0A087UT36</accession>
<protein>
    <submittedName>
        <fullName evidence="4">Putative RNA-binding protein Luc7-like 2</fullName>
    </submittedName>
</protein>
<keyword evidence="2" id="KW-0175">Coiled coil</keyword>
<dbReference type="GO" id="GO:0006376">
    <property type="term" value="P:mRNA splice site recognition"/>
    <property type="evidence" value="ECO:0007669"/>
    <property type="project" value="InterPro"/>
</dbReference>
<feature type="compositionally biased region" description="Basic residues" evidence="3">
    <location>
        <begin position="300"/>
        <end position="311"/>
    </location>
</feature>
<dbReference type="AlphaFoldDB" id="A0A087UT36"/>